<gene>
    <name evidence="1" type="ORF">KUTeg_013776</name>
</gene>
<reference evidence="1 2" key="1">
    <citation type="submission" date="2022-12" db="EMBL/GenBank/DDBJ databases">
        <title>Chromosome-level genome of Tegillarca granosa.</title>
        <authorList>
            <person name="Kim J."/>
        </authorList>
    </citation>
    <scope>NUCLEOTIDE SEQUENCE [LARGE SCALE GENOMIC DNA]</scope>
    <source>
        <strain evidence="1">Teg-2019</strain>
        <tissue evidence="1">Adductor muscle</tissue>
    </source>
</reference>
<name>A0ABQ9EUP0_TEGGR</name>
<sequence>MDNITEILENKNDEILTKEKQNSMSVYDFTAEEDESEVETMSEDKEKKIFGSGRCSGKTHKQDRHNCSLMHLIFPG</sequence>
<dbReference type="Proteomes" id="UP001217089">
    <property type="component" value="Unassembled WGS sequence"/>
</dbReference>
<proteinExistence type="predicted"/>
<evidence type="ECO:0000313" key="1">
    <source>
        <dbReference type="EMBL" id="KAJ8308902.1"/>
    </source>
</evidence>
<dbReference type="EMBL" id="JARBDR010000657">
    <property type="protein sequence ID" value="KAJ8308902.1"/>
    <property type="molecule type" value="Genomic_DNA"/>
</dbReference>
<accession>A0ABQ9EUP0</accession>
<protein>
    <submittedName>
        <fullName evidence="1">Uncharacterized protein</fullName>
    </submittedName>
</protein>
<evidence type="ECO:0000313" key="2">
    <source>
        <dbReference type="Proteomes" id="UP001217089"/>
    </source>
</evidence>
<keyword evidence="2" id="KW-1185">Reference proteome</keyword>
<organism evidence="1 2">
    <name type="scientific">Tegillarca granosa</name>
    <name type="common">Malaysian cockle</name>
    <name type="synonym">Anadara granosa</name>
    <dbReference type="NCBI Taxonomy" id="220873"/>
    <lineage>
        <taxon>Eukaryota</taxon>
        <taxon>Metazoa</taxon>
        <taxon>Spiralia</taxon>
        <taxon>Lophotrochozoa</taxon>
        <taxon>Mollusca</taxon>
        <taxon>Bivalvia</taxon>
        <taxon>Autobranchia</taxon>
        <taxon>Pteriomorphia</taxon>
        <taxon>Arcoida</taxon>
        <taxon>Arcoidea</taxon>
        <taxon>Arcidae</taxon>
        <taxon>Tegillarca</taxon>
    </lineage>
</organism>
<comment type="caution">
    <text evidence="1">The sequence shown here is derived from an EMBL/GenBank/DDBJ whole genome shotgun (WGS) entry which is preliminary data.</text>
</comment>